<dbReference type="PANTHER" id="PTHR31625">
    <property type="match status" value="1"/>
</dbReference>
<evidence type="ECO:0000256" key="2">
    <source>
        <dbReference type="ARBA" id="ARBA00023315"/>
    </source>
</evidence>
<dbReference type="Gene3D" id="3.30.559.10">
    <property type="entry name" value="Chloramphenicol acetyltransferase-like domain"/>
    <property type="match status" value="2"/>
</dbReference>
<dbReference type="SUPFAM" id="SSF52777">
    <property type="entry name" value="CoA-dependent acyltransferases"/>
    <property type="match status" value="1"/>
</dbReference>
<dbReference type="Proteomes" id="UP000655225">
    <property type="component" value="Unassembled WGS sequence"/>
</dbReference>
<keyword evidence="1" id="KW-0808">Transferase</keyword>
<keyword evidence="4" id="KW-1185">Reference proteome</keyword>
<proteinExistence type="predicted"/>
<evidence type="ECO:0000313" key="3">
    <source>
        <dbReference type="EMBL" id="KAF8389928.1"/>
    </source>
</evidence>
<dbReference type="InterPro" id="IPR051504">
    <property type="entry name" value="Plant_metabolite_acyltrans"/>
</dbReference>
<evidence type="ECO:0000313" key="4">
    <source>
        <dbReference type="Proteomes" id="UP000655225"/>
    </source>
</evidence>
<accession>A0A835D445</accession>
<evidence type="ECO:0000256" key="1">
    <source>
        <dbReference type="ARBA" id="ARBA00022679"/>
    </source>
</evidence>
<dbReference type="AlphaFoldDB" id="A0A835D445"/>
<protein>
    <submittedName>
        <fullName evidence="3">Uncharacterized protein</fullName>
    </submittedName>
</protein>
<dbReference type="GO" id="GO:0016747">
    <property type="term" value="F:acyltransferase activity, transferring groups other than amino-acyl groups"/>
    <property type="evidence" value="ECO:0007669"/>
    <property type="project" value="UniProtKB-ARBA"/>
</dbReference>
<organism evidence="3 4">
    <name type="scientific">Tetracentron sinense</name>
    <name type="common">Spur-leaf</name>
    <dbReference type="NCBI Taxonomy" id="13715"/>
    <lineage>
        <taxon>Eukaryota</taxon>
        <taxon>Viridiplantae</taxon>
        <taxon>Streptophyta</taxon>
        <taxon>Embryophyta</taxon>
        <taxon>Tracheophyta</taxon>
        <taxon>Spermatophyta</taxon>
        <taxon>Magnoliopsida</taxon>
        <taxon>Trochodendrales</taxon>
        <taxon>Trochodendraceae</taxon>
        <taxon>Tetracentron</taxon>
    </lineage>
</organism>
<dbReference type="Pfam" id="PF02458">
    <property type="entry name" value="Transferase"/>
    <property type="match status" value="1"/>
</dbReference>
<gene>
    <name evidence="3" type="ORF">HHK36_024447</name>
</gene>
<name>A0A835D445_TETSI</name>
<comment type="caution">
    <text evidence="3">The sequence shown here is derived from an EMBL/GenBank/DDBJ whole genome shotgun (WGS) entry which is preliminary data.</text>
</comment>
<keyword evidence="2" id="KW-0012">Acyltransferase</keyword>
<dbReference type="EMBL" id="JABCRI010000018">
    <property type="protein sequence ID" value="KAF8389928.1"/>
    <property type="molecule type" value="Genomic_DNA"/>
</dbReference>
<dbReference type="InterPro" id="IPR023213">
    <property type="entry name" value="CAT-like_dom_sf"/>
</dbReference>
<reference evidence="3 4" key="1">
    <citation type="submission" date="2020-04" db="EMBL/GenBank/DDBJ databases">
        <title>Plant Genome Project.</title>
        <authorList>
            <person name="Zhang R.-G."/>
        </authorList>
    </citation>
    <scope>NUCLEOTIDE SEQUENCE [LARGE SCALE GENOMIC DNA]</scope>
    <source>
        <strain evidence="3">YNK0</strain>
        <tissue evidence="3">Leaf</tissue>
    </source>
</reference>
<dbReference type="OMA" id="IATHHAI"/>
<sequence>MAPPNSVKVLELCRVAPPPDSVIQTSLPLTFFDLIWLRFPPTQRLFFYDYPHSKTHFTHSLIPKLKCSLSLTLQHFYPFAGSLTWPPESEKPLIQYVDGDSISLTIAESDTDFYHLSGNHARDINEFHPLLPQFSILDTIAALLALQVTVFSNCGLCIGIATHHAVADGRIATMFMKSWASICRSGDSSLLPECLPIYDRFLIKDTAGLGKIYLNELVKEPNESHTESNNRSLVVMDPRAPPDTVKVKGTFELSRSDVERLRKWVLTRREKDKQTLPLHATTFVLTCAYVWVCLVRAEEIKKKKVGFRFSVDCRARLDPPIPATYFGNCLAGQKISAETCEIMGEDGVAIAVEAFSETIRGLDSGVLRGMEEVFSIAQPEEQEWLIGVAGSTRFGVYGTDFGWGRPKKVETSSIDNTGSISLTESRDGSGGVEVGLALNKHKMEVFASLFATGLKCI</sequence>
<dbReference type="OrthoDB" id="1862401at2759"/>